<name>A0AAE0NMJ9_9PEZI</name>
<feature type="region of interest" description="Disordered" evidence="1">
    <location>
        <begin position="395"/>
        <end position="452"/>
    </location>
</feature>
<gene>
    <name evidence="2" type="ORF">B0T24DRAFT_607927</name>
</gene>
<dbReference type="PANTHER" id="PTHR31010:SF2">
    <property type="entry name" value="RAN-SPECIFIC GTPASE-ACTIVATING PROTEIN 30"/>
    <property type="match status" value="1"/>
</dbReference>
<dbReference type="GO" id="GO:0005737">
    <property type="term" value="C:cytoplasm"/>
    <property type="evidence" value="ECO:0007669"/>
    <property type="project" value="TreeGrafter"/>
</dbReference>
<dbReference type="PANTHER" id="PTHR31010">
    <property type="entry name" value="RAN-SPECIFIC GTPASE-ACTIVATING PROTEIN 30-RELATED"/>
    <property type="match status" value="1"/>
</dbReference>
<protein>
    <submittedName>
        <fullName evidence="2">RanGTP-binding protein-domain-containing protein</fullName>
    </submittedName>
</protein>
<feature type="compositionally biased region" description="Acidic residues" evidence="1">
    <location>
        <begin position="466"/>
        <end position="489"/>
    </location>
</feature>
<reference evidence="2" key="2">
    <citation type="submission" date="2023-06" db="EMBL/GenBank/DDBJ databases">
        <authorList>
            <consortium name="Lawrence Berkeley National Laboratory"/>
            <person name="Haridas S."/>
            <person name="Hensen N."/>
            <person name="Bonometti L."/>
            <person name="Westerberg I."/>
            <person name="Brannstrom I.O."/>
            <person name="Guillou S."/>
            <person name="Cros-Aarteil S."/>
            <person name="Calhoun S."/>
            <person name="Kuo A."/>
            <person name="Mondo S."/>
            <person name="Pangilinan J."/>
            <person name="Riley R."/>
            <person name="Labutti K."/>
            <person name="Andreopoulos B."/>
            <person name="Lipzen A."/>
            <person name="Chen C."/>
            <person name="Yanf M."/>
            <person name="Daum C."/>
            <person name="Ng V."/>
            <person name="Clum A."/>
            <person name="Steindorff A."/>
            <person name="Ohm R."/>
            <person name="Martin F."/>
            <person name="Silar P."/>
            <person name="Natvig D."/>
            <person name="Lalanne C."/>
            <person name="Gautier V."/>
            <person name="Ament-Velasquez S.L."/>
            <person name="Kruys A."/>
            <person name="Hutchinson M.I."/>
            <person name="Powell A.J."/>
            <person name="Barry K."/>
            <person name="Miller A.N."/>
            <person name="Grigoriev I.V."/>
            <person name="Debuchy R."/>
            <person name="Gladieux P."/>
            <person name="Thoren M.H."/>
            <person name="Johannesson H."/>
        </authorList>
    </citation>
    <scope>NUCLEOTIDE SEQUENCE</scope>
    <source>
        <strain evidence="2">CBS 958.72</strain>
    </source>
</reference>
<dbReference type="Proteomes" id="UP001287356">
    <property type="component" value="Unassembled WGS sequence"/>
</dbReference>
<feature type="compositionally biased region" description="Polar residues" evidence="1">
    <location>
        <begin position="223"/>
        <end position="243"/>
    </location>
</feature>
<dbReference type="GO" id="GO:0005634">
    <property type="term" value="C:nucleus"/>
    <property type="evidence" value="ECO:0007669"/>
    <property type="project" value="TreeGrafter"/>
</dbReference>
<dbReference type="InterPro" id="IPR008812">
    <property type="entry name" value="Ran_GTP-bd-rel"/>
</dbReference>
<dbReference type="EMBL" id="JAULSN010000001">
    <property type="protein sequence ID" value="KAK3384301.1"/>
    <property type="molecule type" value="Genomic_DNA"/>
</dbReference>
<feature type="compositionally biased region" description="Basic and acidic residues" evidence="1">
    <location>
        <begin position="425"/>
        <end position="439"/>
    </location>
</feature>
<feature type="compositionally biased region" description="Acidic residues" evidence="1">
    <location>
        <begin position="401"/>
        <end position="422"/>
    </location>
</feature>
<evidence type="ECO:0000313" key="3">
    <source>
        <dbReference type="Proteomes" id="UP001287356"/>
    </source>
</evidence>
<organism evidence="2 3">
    <name type="scientific">Lasiosphaeria ovina</name>
    <dbReference type="NCBI Taxonomy" id="92902"/>
    <lineage>
        <taxon>Eukaryota</taxon>
        <taxon>Fungi</taxon>
        <taxon>Dikarya</taxon>
        <taxon>Ascomycota</taxon>
        <taxon>Pezizomycotina</taxon>
        <taxon>Sordariomycetes</taxon>
        <taxon>Sordariomycetidae</taxon>
        <taxon>Sordariales</taxon>
        <taxon>Lasiosphaeriaceae</taxon>
        <taxon>Lasiosphaeria</taxon>
    </lineage>
</organism>
<feature type="region of interest" description="Disordered" evidence="1">
    <location>
        <begin position="466"/>
        <end position="514"/>
    </location>
</feature>
<comment type="caution">
    <text evidence="2">The sequence shown here is derived from an EMBL/GenBank/DDBJ whole genome shotgun (WGS) entry which is preliminary data.</text>
</comment>
<proteinExistence type="predicted"/>
<dbReference type="Pfam" id="PF05508">
    <property type="entry name" value="Ran-binding"/>
    <property type="match status" value="1"/>
</dbReference>
<evidence type="ECO:0000313" key="2">
    <source>
        <dbReference type="EMBL" id="KAK3384301.1"/>
    </source>
</evidence>
<reference evidence="2" key="1">
    <citation type="journal article" date="2023" name="Mol. Phylogenet. Evol.">
        <title>Genome-scale phylogeny and comparative genomics of the fungal order Sordariales.</title>
        <authorList>
            <person name="Hensen N."/>
            <person name="Bonometti L."/>
            <person name="Westerberg I."/>
            <person name="Brannstrom I.O."/>
            <person name="Guillou S."/>
            <person name="Cros-Aarteil S."/>
            <person name="Calhoun S."/>
            <person name="Haridas S."/>
            <person name="Kuo A."/>
            <person name="Mondo S."/>
            <person name="Pangilinan J."/>
            <person name="Riley R."/>
            <person name="LaButti K."/>
            <person name="Andreopoulos B."/>
            <person name="Lipzen A."/>
            <person name="Chen C."/>
            <person name="Yan M."/>
            <person name="Daum C."/>
            <person name="Ng V."/>
            <person name="Clum A."/>
            <person name="Steindorff A."/>
            <person name="Ohm R.A."/>
            <person name="Martin F."/>
            <person name="Silar P."/>
            <person name="Natvig D.O."/>
            <person name="Lalanne C."/>
            <person name="Gautier V."/>
            <person name="Ament-Velasquez S.L."/>
            <person name="Kruys A."/>
            <person name="Hutchinson M.I."/>
            <person name="Powell A.J."/>
            <person name="Barry K."/>
            <person name="Miller A.N."/>
            <person name="Grigoriev I.V."/>
            <person name="Debuchy R."/>
            <person name="Gladieux P."/>
            <person name="Hiltunen Thoren M."/>
            <person name="Johannesson H."/>
        </authorList>
    </citation>
    <scope>NUCLEOTIDE SEQUENCE</scope>
    <source>
        <strain evidence="2">CBS 958.72</strain>
    </source>
</reference>
<feature type="region of interest" description="Disordered" evidence="1">
    <location>
        <begin position="216"/>
        <end position="250"/>
    </location>
</feature>
<dbReference type="GO" id="GO:0030695">
    <property type="term" value="F:GTPase regulator activity"/>
    <property type="evidence" value="ECO:0007669"/>
    <property type="project" value="TreeGrafter"/>
</dbReference>
<dbReference type="AlphaFoldDB" id="A0AAE0NMJ9"/>
<sequence>MDALLASLGAHVYSYAIKSGIALTSSYALQQCSRLLKNVNDKSLHKELKSLQKLLDSKIRILSPAIDLIEFKSGRGNVFLESAVPLAKSLHREIVRLGKRLNDAASVEEGFRRSGRKASMPEAQYAELMSIVRDIRKLLERIDRDIPLIQLAITASGEKMSTSLTPGISPSRMMQASAFLFSGDAQFSSDPTRPVQIGPSFTLSLYMLFLGHSQDAPRKENEQGGSSLTNPSHSDGLVRQNQPYGLGEGARKPTWQEVMHKARVRLCRTPLDWAFDTVQGYCAKDSPSPKINGSTRAVSSMEIPGHAGEYSYHLEIIEDLDDGRVHDEGYGPEPFDGMPKAGIRDSLPICQISKIFYTDTGRILNIGNSDDGDNNPVLLIKRDVKACTPVRARQEWFEGLSEPEDGDSGTEDESSQSDDQAEIDQQLREESELSTRSADEQQMPQTQRLPPHLDPEWLALEVFVEDDDSSSDNTVDENEEDDEGVESESGDPTPDKSLSPAERPAGPRSRSSIDSNLLARIRNVSLRPTTPPQEISRLESNNLAALQTEVSESYVSKSPFGGIITSLSLLEMMIRLTSLQEFQQASHLSIPDHILTFFLEETSTTGLRGEARLELRKEARRRVGFDPYTDTPKK</sequence>
<evidence type="ECO:0000256" key="1">
    <source>
        <dbReference type="SAM" id="MobiDB-lite"/>
    </source>
</evidence>
<accession>A0AAE0NMJ9</accession>
<keyword evidence="3" id="KW-1185">Reference proteome</keyword>